<protein>
    <submittedName>
        <fullName evidence="2">Uncharacterized protein</fullName>
    </submittedName>
</protein>
<keyword evidence="3" id="KW-1185">Reference proteome</keyword>
<keyword evidence="1" id="KW-0732">Signal</keyword>
<name>A0A4P7QID3_9CORY</name>
<sequence precursor="true">MRAVATIKAVFSFAAFSGILALLAGCSPTQDGGPSASTAQAWSESGNYIVSYGPVLEPFGNDSSNSYYLHAPTGQEIDHVQGSGSWTPVALPTRGGSYLYFAESIQQHGLHNGSVEIHDYDPITYFGSSPEGSMAIAIVNSSQSAAFAHQVIILKDDGTTSSHDLPLVPHSLAVGEKHAIVIGYTPNATASDRRMFLLDAAGNGREIAFPDGYEVNSPDFKYPHVNYLGDGLFEILQGRVEGHRTFLTAFEVRVSGDYTLDTEQVTEHVMTLHEDFAVTRTLQRGENGFIDNEGRVFINKRGSADPELTGTVEGFSEDQFIPVNSADGDPKFALNRGGKIEVRSWNAPEKPLTTISYHAEACRDSSCGISSVSEIG</sequence>
<proteinExistence type="predicted"/>
<evidence type="ECO:0000313" key="3">
    <source>
        <dbReference type="Proteomes" id="UP000296352"/>
    </source>
</evidence>
<dbReference type="Proteomes" id="UP000296352">
    <property type="component" value="Chromosome"/>
</dbReference>
<organism evidence="2 3">
    <name type="scientific">Corynebacterium endometrii</name>
    <dbReference type="NCBI Taxonomy" id="2488819"/>
    <lineage>
        <taxon>Bacteria</taxon>
        <taxon>Bacillati</taxon>
        <taxon>Actinomycetota</taxon>
        <taxon>Actinomycetes</taxon>
        <taxon>Mycobacteriales</taxon>
        <taxon>Corynebacteriaceae</taxon>
        <taxon>Corynebacterium</taxon>
    </lineage>
</organism>
<dbReference type="AlphaFoldDB" id="A0A4P7QID3"/>
<reference evidence="2 3" key="1">
    <citation type="submission" date="2019-04" db="EMBL/GenBank/DDBJ databases">
        <title>Corynebacterium endometrii sp. nov., isolated from the uterus of a cow with endometritis.</title>
        <authorList>
            <person name="Ballas P."/>
            <person name="Ruckert C."/>
            <person name="Wagener K."/>
            <person name="Drillich M."/>
            <person name="Kaempfer P."/>
            <person name="Busse H.-J."/>
            <person name="Ehling-Schulz M."/>
        </authorList>
    </citation>
    <scope>NUCLEOTIDE SEQUENCE [LARGE SCALE GENOMIC DNA]</scope>
    <source>
        <strain evidence="2 3">LMM-1653</strain>
    </source>
</reference>
<accession>A0A4P7QID3</accession>
<evidence type="ECO:0000256" key="1">
    <source>
        <dbReference type="SAM" id="SignalP"/>
    </source>
</evidence>
<gene>
    <name evidence="2" type="ORF">CENDO_10230</name>
</gene>
<feature type="signal peptide" evidence="1">
    <location>
        <begin position="1"/>
        <end position="24"/>
    </location>
</feature>
<dbReference type="KEGG" id="cee:CENDO_10230"/>
<feature type="chain" id="PRO_5038576093" evidence="1">
    <location>
        <begin position="25"/>
        <end position="376"/>
    </location>
</feature>
<dbReference type="PROSITE" id="PS51257">
    <property type="entry name" value="PROKAR_LIPOPROTEIN"/>
    <property type="match status" value="1"/>
</dbReference>
<dbReference type="EMBL" id="CP039247">
    <property type="protein sequence ID" value="QCB29300.1"/>
    <property type="molecule type" value="Genomic_DNA"/>
</dbReference>
<evidence type="ECO:0000313" key="2">
    <source>
        <dbReference type="EMBL" id="QCB29300.1"/>
    </source>
</evidence>